<dbReference type="AlphaFoldDB" id="A0A840Y574"/>
<keyword evidence="3" id="KW-1185">Reference proteome</keyword>
<evidence type="ECO:0000313" key="3">
    <source>
        <dbReference type="Proteomes" id="UP000580654"/>
    </source>
</evidence>
<dbReference type="RefSeq" id="WP_184520501.1">
    <property type="nucleotide sequence ID" value="NZ_JACIJD010000016.1"/>
</dbReference>
<dbReference type="Gene3D" id="1.20.120.20">
    <property type="entry name" value="Apolipoprotein"/>
    <property type="match status" value="1"/>
</dbReference>
<feature type="compositionally biased region" description="Low complexity" evidence="1">
    <location>
        <begin position="187"/>
        <end position="200"/>
    </location>
</feature>
<name>A0A840Y574_9PROT</name>
<accession>A0A840Y574</accession>
<dbReference type="SUPFAM" id="SSF58113">
    <property type="entry name" value="Apolipoprotein A-I"/>
    <property type="match status" value="1"/>
</dbReference>
<evidence type="ECO:0000256" key="1">
    <source>
        <dbReference type="SAM" id="MobiDB-lite"/>
    </source>
</evidence>
<feature type="region of interest" description="Disordered" evidence="1">
    <location>
        <begin position="1"/>
        <end position="74"/>
    </location>
</feature>
<feature type="compositionally biased region" description="Low complexity" evidence="1">
    <location>
        <begin position="215"/>
        <end position="224"/>
    </location>
</feature>
<sequence length="273" mass="27234">MSDRPETIPPSTEPLTAMREDAQAAASRIQAGAGEAAGQVRETLASAADEASTRTEELVDAARERAEGLAEEGKAAAAERASGFATAIRHAADDLEGSSPEIARHVRVAADSVEGISSALRDRSAGQLVQDVTDFARRQPAAFFGVAALAGFALARFARSSSEGTTSGHSSGMSTRTSTGMSGGHPMGHPAPATPATAPGWSPSGGHSARPMTMAAASLGGAAAHRPGEATPGSMPVGATGEVTARPAGAAAMPATGGGISSPMPNERSETPL</sequence>
<evidence type="ECO:0000313" key="2">
    <source>
        <dbReference type="EMBL" id="MBB5695296.1"/>
    </source>
</evidence>
<comment type="caution">
    <text evidence="2">The sequence shown here is derived from an EMBL/GenBank/DDBJ whole genome shotgun (WGS) entry which is preliminary data.</text>
</comment>
<protein>
    <submittedName>
        <fullName evidence="2">F0F1-type ATP synthase membrane subunit b/b</fullName>
    </submittedName>
</protein>
<dbReference type="EMBL" id="JACIJD010000016">
    <property type="protein sequence ID" value="MBB5695296.1"/>
    <property type="molecule type" value="Genomic_DNA"/>
</dbReference>
<feature type="compositionally biased region" description="Low complexity" evidence="1">
    <location>
        <begin position="244"/>
        <end position="255"/>
    </location>
</feature>
<feature type="compositionally biased region" description="Low complexity" evidence="1">
    <location>
        <begin position="23"/>
        <end position="37"/>
    </location>
</feature>
<reference evidence="2 3" key="1">
    <citation type="submission" date="2020-08" db="EMBL/GenBank/DDBJ databases">
        <title>Genomic Encyclopedia of Type Strains, Phase IV (KMG-IV): sequencing the most valuable type-strain genomes for metagenomic binning, comparative biology and taxonomic classification.</title>
        <authorList>
            <person name="Goeker M."/>
        </authorList>
    </citation>
    <scope>NUCLEOTIDE SEQUENCE [LARGE SCALE GENOMIC DNA]</scope>
    <source>
        <strain evidence="2 3">DSM 25622</strain>
    </source>
</reference>
<organism evidence="2 3">
    <name type="scientific">Muricoccus pecuniae</name>
    <dbReference type="NCBI Taxonomy" id="693023"/>
    <lineage>
        <taxon>Bacteria</taxon>
        <taxon>Pseudomonadati</taxon>
        <taxon>Pseudomonadota</taxon>
        <taxon>Alphaproteobacteria</taxon>
        <taxon>Acetobacterales</taxon>
        <taxon>Roseomonadaceae</taxon>
        <taxon>Muricoccus</taxon>
    </lineage>
</organism>
<dbReference type="Proteomes" id="UP000580654">
    <property type="component" value="Unassembled WGS sequence"/>
</dbReference>
<proteinExistence type="predicted"/>
<gene>
    <name evidence="2" type="ORF">FHS87_003351</name>
</gene>
<feature type="compositionally biased region" description="Basic and acidic residues" evidence="1">
    <location>
        <begin position="51"/>
        <end position="74"/>
    </location>
</feature>
<feature type="region of interest" description="Disordered" evidence="1">
    <location>
        <begin position="161"/>
        <end position="273"/>
    </location>
</feature>
<feature type="compositionally biased region" description="Low complexity" evidence="1">
    <location>
        <begin position="161"/>
        <end position="180"/>
    </location>
</feature>